<dbReference type="Proteomes" id="UP000694843">
    <property type="component" value="Unplaced"/>
</dbReference>
<dbReference type="Pfam" id="PF15348">
    <property type="entry name" value="GEMIN8"/>
    <property type="match status" value="1"/>
</dbReference>
<dbReference type="AlphaFoldDB" id="A0A8B7P9C9"/>
<accession>A0A8B7P9C9</accession>
<reference evidence="3" key="1">
    <citation type="submission" date="2025-08" db="UniProtKB">
        <authorList>
            <consortium name="RefSeq"/>
        </authorList>
    </citation>
    <scope>IDENTIFICATION</scope>
    <source>
        <tissue evidence="3">Whole organism</tissue>
    </source>
</reference>
<dbReference type="GO" id="GO:0000387">
    <property type="term" value="P:spliceosomal snRNP assembly"/>
    <property type="evidence" value="ECO:0007669"/>
    <property type="project" value="InterPro"/>
</dbReference>
<dbReference type="KEGG" id="hazt:108678709"/>
<dbReference type="GeneID" id="108678709"/>
<proteinExistence type="predicted"/>
<feature type="compositionally biased region" description="Basic residues" evidence="1">
    <location>
        <begin position="100"/>
        <end position="109"/>
    </location>
</feature>
<evidence type="ECO:0000313" key="3">
    <source>
        <dbReference type="RefSeq" id="XP_018022658.1"/>
    </source>
</evidence>
<feature type="region of interest" description="Disordered" evidence="1">
    <location>
        <begin position="1"/>
        <end position="37"/>
    </location>
</feature>
<name>A0A8B7P9C9_HYAAZ</name>
<dbReference type="PANTHER" id="PTHR16238:SF7">
    <property type="entry name" value="GEM-ASSOCIATED PROTEIN 8"/>
    <property type="match status" value="1"/>
</dbReference>
<protein>
    <submittedName>
        <fullName evidence="3">Gem-associated protein 8</fullName>
    </submittedName>
</protein>
<dbReference type="InterPro" id="IPR034754">
    <property type="entry name" value="GEMIN8"/>
</dbReference>
<dbReference type="GO" id="GO:0032797">
    <property type="term" value="C:SMN complex"/>
    <property type="evidence" value="ECO:0007669"/>
    <property type="project" value="InterPro"/>
</dbReference>
<keyword evidence="2" id="KW-1185">Reference proteome</keyword>
<dbReference type="OMA" id="QYFAHTE"/>
<sequence length="308" mass="34871">MEGEHLATSSVAGTGKNRTKNKKKKKRKTRGARNHGLCRGPYDVADSVLRTTPWYEAAEFSRFWSHYSALMYSAHVSVLRHAVSADLCPCLSSEKTSTSKSRKRRRSRHGGGAGDETSPRFPSSSKWRPLSPTPLPRLCQQHKLQQRRRHSRPRRRCRSHRNVTDSNNSMADDCHESETQESASELSSQLRGGMSLCDDQEVPVSEEFLAFMQQTMRHKQEWALKKAALAQKNVDSNALITQHGDEVVPREEHPDAVRSREMRALYGEAAPQLHAMETAVQLAFDRIATRHHAAVWPNIPLNVIFSDQ</sequence>
<evidence type="ECO:0000313" key="2">
    <source>
        <dbReference type="Proteomes" id="UP000694843"/>
    </source>
</evidence>
<feature type="compositionally biased region" description="Basic residues" evidence="1">
    <location>
        <begin position="17"/>
        <end position="33"/>
    </location>
</feature>
<feature type="compositionally biased region" description="Polar residues" evidence="1">
    <location>
        <begin position="180"/>
        <end position="190"/>
    </location>
</feature>
<feature type="region of interest" description="Disordered" evidence="1">
    <location>
        <begin position="93"/>
        <end position="191"/>
    </location>
</feature>
<gene>
    <name evidence="3" type="primary">LOC108678709</name>
</gene>
<dbReference type="RefSeq" id="XP_018022658.1">
    <property type="nucleotide sequence ID" value="XM_018167169.2"/>
</dbReference>
<evidence type="ECO:0000256" key="1">
    <source>
        <dbReference type="SAM" id="MobiDB-lite"/>
    </source>
</evidence>
<dbReference type="OrthoDB" id="5989213at2759"/>
<feature type="compositionally biased region" description="Basic residues" evidence="1">
    <location>
        <begin position="144"/>
        <end position="161"/>
    </location>
</feature>
<dbReference type="PANTHER" id="PTHR16238">
    <property type="entry name" value="GEM-ASSOCIATED PROTEIN 8"/>
    <property type="match status" value="1"/>
</dbReference>
<organism evidence="2 3">
    <name type="scientific">Hyalella azteca</name>
    <name type="common">Amphipod</name>
    <dbReference type="NCBI Taxonomy" id="294128"/>
    <lineage>
        <taxon>Eukaryota</taxon>
        <taxon>Metazoa</taxon>
        <taxon>Ecdysozoa</taxon>
        <taxon>Arthropoda</taxon>
        <taxon>Crustacea</taxon>
        <taxon>Multicrustacea</taxon>
        <taxon>Malacostraca</taxon>
        <taxon>Eumalacostraca</taxon>
        <taxon>Peracarida</taxon>
        <taxon>Amphipoda</taxon>
        <taxon>Senticaudata</taxon>
        <taxon>Talitrida</taxon>
        <taxon>Talitroidea</taxon>
        <taxon>Hyalellidae</taxon>
        <taxon>Hyalella</taxon>
    </lineage>
</organism>